<evidence type="ECO:0000313" key="1">
    <source>
        <dbReference type="EMBL" id="AAZ69289.1"/>
    </source>
</evidence>
<sequence length="86" mass="9772">MKLSYKPFIDTVAALLKSGLRGIETLQYREYLLRKLQLKSGLRGIETYSDGKHSLGVKQLKSGLRGIETLKFSIASTNRYQVKIRP</sequence>
<protein>
    <submittedName>
        <fullName evidence="1">Uncharacterized protein</fullName>
    </submittedName>
</protein>
<reference evidence="1" key="1">
    <citation type="submission" date="2006-06" db="EMBL/GenBank/DDBJ databases">
        <title>Complete sequence of chromosome 1 of Methanosarcina barkeri str. fusaro.</title>
        <authorList>
            <person name="Copeland A."/>
            <person name="Lucas S."/>
            <person name="Lapidus A."/>
            <person name="Barry K."/>
            <person name="Detter J.C."/>
            <person name="Glavina T."/>
            <person name="Hammon N."/>
            <person name="Israni S."/>
            <person name="Pitluck S."/>
            <person name="Goodwin L.A."/>
            <person name="Saunders E.H."/>
            <person name="Schmutz J."/>
            <person name="Larimer F."/>
            <person name="Land M."/>
            <person name="Anderson I."/>
            <person name="Richardson P."/>
        </authorList>
    </citation>
    <scope>NUCLEOTIDE SEQUENCE</scope>
    <source>
        <strain evidence="1">Fusaro</strain>
    </source>
</reference>
<dbReference type="EMBL" id="CP000099">
    <property type="protein sequence ID" value="AAZ69289.1"/>
    <property type="molecule type" value="Genomic_DNA"/>
</dbReference>
<gene>
    <name evidence="1" type="ordered locus">Mbar_A0305</name>
</gene>
<organism evidence="1">
    <name type="scientific">Methanosarcina barkeri (strain Fusaro / DSM 804)</name>
    <dbReference type="NCBI Taxonomy" id="269797"/>
    <lineage>
        <taxon>Archaea</taxon>
        <taxon>Methanobacteriati</taxon>
        <taxon>Methanobacteriota</taxon>
        <taxon>Stenosarchaea group</taxon>
        <taxon>Methanomicrobia</taxon>
        <taxon>Methanosarcinales</taxon>
        <taxon>Methanosarcinaceae</taxon>
        <taxon>Methanosarcina</taxon>
    </lineage>
</organism>
<name>Q46FQ3_METBF</name>
<dbReference type="PaxDb" id="269797-Mbar_A0305"/>
<accession>Q46FQ3</accession>
<proteinExistence type="predicted"/>
<dbReference type="HOGENOM" id="CLU_2490430_0_0_2"/>
<dbReference type="AlphaFoldDB" id="Q46FQ3"/>
<dbReference type="KEGG" id="mba:Mbar_A0305"/>